<dbReference type="OrthoDB" id="8159487at2"/>
<evidence type="ECO:0000313" key="3">
    <source>
        <dbReference type="Proteomes" id="UP000246018"/>
    </source>
</evidence>
<comment type="caution">
    <text evidence="2">The sequence shown here is derived from an EMBL/GenBank/DDBJ whole genome shotgun (WGS) entry which is preliminary data.</text>
</comment>
<dbReference type="Proteomes" id="UP000246018">
    <property type="component" value="Unassembled WGS sequence"/>
</dbReference>
<keyword evidence="1" id="KW-0812">Transmembrane</keyword>
<dbReference type="AlphaFoldDB" id="A0A2T8FGQ1"/>
<keyword evidence="1" id="KW-1133">Transmembrane helix</keyword>
<evidence type="ECO:0000256" key="1">
    <source>
        <dbReference type="SAM" id="Phobius"/>
    </source>
</evidence>
<reference evidence="2 3" key="1">
    <citation type="submission" date="2018-04" db="EMBL/GenBank/DDBJ databases">
        <title>Genome of Nocardioides gansuensis WSJ-1.</title>
        <authorList>
            <person name="Wu S."/>
            <person name="Wang G."/>
        </authorList>
    </citation>
    <scope>NUCLEOTIDE SEQUENCE [LARGE SCALE GENOMIC DNA]</scope>
    <source>
        <strain evidence="2 3">WSJ-1</strain>
    </source>
</reference>
<proteinExistence type="predicted"/>
<name>A0A2T8FGQ1_9ACTN</name>
<gene>
    <name evidence="2" type="ORF">DDE18_04025</name>
</gene>
<sequence>MVTSTRSNLMRWAAMAGIVGPVLFTVGFLVQEQLRRGEYDPISEVISALEAGDRGWMQQVNFVVLGVLTMVFAVGLHRGLAPSRAGIVGPVALFISGVANVLAAIFPLREDATGATYDPGGHQLAGALFFASSFVALIALSRRCAADPRWRAISGWILAAGVMAALSFPLMGALVIPDDAPLHDWAGLAQRLIVLGLLFPARLALAVRLLRVATDLSTPLARDTMR</sequence>
<feature type="transmembrane region" description="Helical" evidence="1">
    <location>
        <begin position="120"/>
        <end position="140"/>
    </location>
</feature>
<dbReference type="InterPro" id="IPR009339">
    <property type="entry name" value="DUF998"/>
</dbReference>
<feature type="transmembrane region" description="Helical" evidence="1">
    <location>
        <begin position="12"/>
        <end position="30"/>
    </location>
</feature>
<protein>
    <submittedName>
        <fullName evidence="2">DUF998 domain-containing protein</fullName>
    </submittedName>
</protein>
<keyword evidence="3" id="KW-1185">Reference proteome</keyword>
<keyword evidence="1" id="KW-0472">Membrane</keyword>
<evidence type="ECO:0000313" key="2">
    <source>
        <dbReference type="EMBL" id="PVG84891.1"/>
    </source>
</evidence>
<dbReference type="Pfam" id="PF06197">
    <property type="entry name" value="DUF998"/>
    <property type="match status" value="1"/>
</dbReference>
<feature type="transmembrane region" description="Helical" evidence="1">
    <location>
        <begin position="87"/>
        <end position="108"/>
    </location>
</feature>
<feature type="transmembrane region" description="Helical" evidence="1">
    <location>
        <begin position="56"/>
        <end position="75"/>
    </location>
</feature>
<feature type="transmembrane region" description="Helical" evidence="1">
    <location>
        <begin position="152"/>
        <end position="176"/>
    </location>
</feature>
<dbReference type="EMBL" id="QDGZ01000001">
    <property type="protein sequence ID" value="PVG84891.1"/>
    <property type="molecule type" value="Genomic_DNA"/>
</dbReference>
<feature type="transmembrane region" description="Helical" evidence="1">
    <location>
        <begin position="188"/>
        <end position="210"/>
    </location>
</feature>
<organism evidence="2 3">
    <name type="scientific">Nocardioides gansuensis</name>
    <dbReference type="NCBI Taxonomy" id="2138300"/>
    <lineage>
        <taxon>Bacteria</taxon>
        <taxon>Bacillati</taxon>
        <taxon>Actinomycetota</taxon>
        <taxon>Actinomycetes</taxon>
        <taxon>Propionibacteriales</taxon>
        <taxon>Nocardioidaceae</taxon>
        <taxon>Nocardioides</taxon>
    </lineage>
</organism>
<accession>A0A2T8FGQ1</accession>